<feature type="domain" description="Cysteinyl-tRNA ligase anticodon binding" evidence="2">
    <location>
        <begin position="54"/>
        <end position="95"/>
    </location>
</feature>
<accession>A0ABQ6MCU6</accession>
<protein>
    <recommendedName>
        <fullName evidence="2">Cysteinyl-tRNA ligase anticodon binding domain-containing protein</fullName>
    </recommendedName>
</protein>
<proteinExistence type="predicted"/>
<evidence type="ECO:0000256" key="1">
    <source>
        <dbReference type="SAM" id="MobiDB-lite"/>
    </source>
</evidence>
<evidence type="ECO:0000313" key="3">
    <source>
        <dbReference type="EMBL" id="GMI24011.1"/>
    </source>
</evidence>
<reference evidence="3 4" key="1">
    <citation type="journal article" date="2023" name="Commun. Biol.">
        <title>Genome analysis of Parmales, the sister group of diatoms, reveals the evolutionary specialization of diatoms from phago-mixotrophs to photoautotrophs.</title>
        <authorList>
            <person name="Ban H."/>
            <person name="Sato S."/>
            <person name="Yoshikawa S."/>
            <person name="Yamada K."/>
            <person name="Nakamura Y."/>
            <person name="Ichinomiya M."/>
            <person name="Sato N."/>
            <person name="Blanc-Mathieu R."/>
            <person name="Endo H."/>
            <person name="Kuwata A."/>
            <person name="Ogata H."/>
        </authorList>
    </citation>
    <scope>NUCLEOTIDE SEQUENCE [LARGE SCALE GENOMIC DNA]</scope>
</reference>
<dbReference type="InterPro" id="IPR056411">
    <property type="entry name" value="CysS_C"/>
</dbReference>
<evidence type="ECO:0000313" key="4">
    <source>
        <dbReference type="Proteomes" id="UP001165060"/>
    </source>
</evidence>
<name>A0ABQ6MCU6_9STRA</name>
<dbReference type="EMBL" id="BRYB01002688">
    <property type="protein sequence ID" value="GMI24011.1"/>
    <property type="molecule type" value="Genomic_DNA"/>
</dbReference>
<dbReference type="Gene3D" id="1.20.120.1910">
    <property type="entry name" value="Cysteine-tRNA ligase, C-terminal anti-codon recognition domain"/>
    <property type="match status" value="1"/>
</dbReference>
<keyword evidence="4" id="KW-1185">Reference proteome</keyword>
<gene>
    <name evidence="3" type="ORF">TeGR_g13505</name>
</gene>
<feature type="non-terminal residue" evidence="3">
    <location>
        <position position="161"/>
    </location>
</feature>
<organism evidence="3 4">
    <name type="scientific">Tetraparma gracilis</name>
    <dbReference type="NCBI Taxonomy" id="2962635"/>
    <lineage>
        <taxon>Eukaryota</taxon>
        <taxon>Sar</taxon>
        <taxon>Stramenopiles</taxon>
        <taxon>Ochrophyta</taxon>
        <taxon>Bolidophyceae</taxon>
        <taxon>Parmales</taxon>
        <taxon>Triparmaceae</taxon>
        <taxon>Tetraparma</taxon>
    </lineage>
</organism>
<sequence>LFAREDVQERGGEGRRAGKAPDPNRMISKNVKDEQPYRCGDHDVLSAIGREKFDAVEALLSARVSARMRRNYEAADRIREELREEHGVLVDDRSQLWHLRGDEPEKEARGEPKGWKMARGMEGEGDAFAEGLGLVDVPALEALLEQRDAARRGRSWGEADA</sequence>
<feature type="non-terminal residue" evidence="3">
    <location>
        <position position="1"/>
    </location>
</feature>
<feature type="compositionally biased region" description="Basic and acidic residues" evidence="1">
    <location>
        <begin position="1"/>
        <end position="16"/>
    </location>
</feature>
<dbReference type="SUPFAM" id="SSF47323">
    <property type="entry name" value="Anticodon-binding domain of a subclass of class I aminoacyl-tRNA synthetases"/>
    <property type="match status" value="1"/>
</dbReference>
<feature type="region of interest" description="Disordered" evidence="1">
    <location>
        <begin position="1"/>
        <end position="35"/>
    </location>
</feature>
<comment type="caution">
    <text evidence="3">The sequence shown here is derived from an EMBL/GenBank/DDBJ whole genome shotgun (WGS) entry which is preliminary data.</text>
</comment>
<dbReference type="Pfam" id="PF23493">
    <property type="entry name" value="CysS_C"/>
    <property type="match status" value="1"/>
</dbReference>
<evidence type="ECO:0000259" key="2">
    <source>
        <dbReference type="Pfam" id="PF23493"/>
    </source>
</evidence>
<dbReference type="Proteomes" id="UP001165060">
    <property type="component" value="Unassembled WGS sequence"/>
</dbReference>
<dbReference type="InterPro" id="IPR009080">
    <property type="entry name" value="tRNAsynth_Ia_anticodon-bd"/>
</dbReference>